<keyword evidence="3" id="KW-1185">Reference proteome</keyword>
<proteinExistence type="predicted"/>
<evidence type="ECO:0008006" key="4">
    <source>
        <dbReference type="Google" id="ProtNLM"/>
    </source>
</evidence>
<reference evidence="2 3" key="1">
    <citation type="journal article" date="2021" name="J. Hered.">
        <title>A chromosome-level genome assembly of the parasitoid wasp, Cotesia glomerata (Hymenoptera: Braconidae).</title>
        <authorList>
            <person name="Pinto B.J."/>
            <person name="Weis J.J."/>
            <person name="Gamble T."/>
            <person name="Ode P.J."/>
            <person name="Paul R."/>
            <person name="Zaspel J.M."/>
        </authorList>
    </citation>
    <scope>NUCLEOTIDE SEQUENCE [LARGE SCALE GENOMIC DNA]</scope>
    <source>
        <strain evidence="2">CgM1</strain>
    </source>
</reference>
<dbReference type="Proteomes" id="UP000826195">
    <property type="component" value="Unassembled WGS sequence"/>
</dbReference>
<gene>
    <name evidence="2" type="ORF">KQX54_012997</name>
</gene>
<organism evidence="2 3">
    <name type="scientific">Cotesia glomerata</name>
    <name type="common">Lepidopteran parasitic wasp</name>
    <name type="synonym">Apanteles glomeratus</name>
    <dbReference type="NCBI Taxonomy" id="32391"/>
    <lineage>
        <taxon>Eukaryota</taxon>
        <taxon>Metazoa</taxon>
        <taxon>Ecdysozoa</taxon>
        <taxon>Arthropoda</taxon>
        <taxon>Hexapoda</taxon>
        <taxon>Insecta</taxon>
        <taxon>Pterygota</taxon>
        <taxon>Neoptera</taxon>
        <taxon>Endopterygota</taxon>
        <taxon>Hymenoptera</taxon>
        <taxon>Apocrita</taxon>
        <taxon>Ichneumonoidea</taxon>
        <taxon>Braconidae</taxon>
        <taxon>Microgastrinae</taxon>
        <taxon>Cotesia</taxon>
    </lineage>
</organism>
<dbReference type="EMBL" id="JAHXZJ010000001">
    <property type="protein sequence ID" value="KAH0567743.1"/>
    <property type="molecule type" value="Genomic_DNA"/>
</dbReference>
<name>A0AAV7J7F3_COTGL</name>
<accession>A0AAV7J7F3</accession>
<feature type="compositionally biased region" description="Acidic residues" evidence="1">
    <location>
        <begin position="301"/>
        <end position="321"/>
    </location>
</feature>
<sequence length="321" mass="36727">YPDLSCTYEQKSRTLRQVHSEVLPPNPKTLLEFGNSLKKEQWENLLSFTGGKFSVRVVDSPNDGSTSLIFYDPDYIKKMFKYHSASEEFCLDSTFDILPSTLKLRQLMVYQAFKSNYTIPLIYVMMERKTTEAYEAVFQEIADFCFPLLKTINPIIHTDFELATRNALQNFSNSDNSKLSLSFLPKKKPIMAIPNLNVKWVTYPVEWDGEMTDEMLMGVIKLALQRNFLINGSLEGAALRIGHVQAESELLSATIIWFKACGDPSIYPNIINRDTLRSSSSDNQQQQSQEQQQPFEIICISDDDDNDDGFDDDNDDDNVDK</sequence>
<feature type="non-terminal residue" evidence="2">
    <location>
        <position position="1"/>
    </location>
</feature>
<feature type="compositionally biased region" description="Low complexity" evidence="1">
    <location>
        <begin position="278"/>
        <end position="293"/>
    </location>
</feature>
<evidence type="ECO:0000313" key="3">
    <source>
        <dbReference type="Proteomes" id="UP000826195"/>
    </source>
</evidence>
<comment type="caution">
    <text evidence="2">The sequence shown here is derived from an EMBL/GenBank/DDBJ whole genome shotgun (WGS) entry which is preliminary data.</text>
</comment>
<protein>
    <recommendedName>
        <fullName evidence="4">MULE transposase domain-containing protein</fullName>
    </recommendedName>
</protein>
<feature type="region of interest" description="Disordered" evidence="1">
    <location>
        <begin position="276"/>
        <end position="321"/>
    </location>
</feature>
<dbReference type="AlphaFoldDB" id="A0AAV7J7F3"/>
<evidence type="ECO:0000256" key="1">
    <source>
        <dbReference type="SAM" id="MobiDB-lite"/>
    </source>
</evidence>
<evidence type="ECO:0000313" key="2">
    <source>
        <dbReference type="EMBL" id="KAH0567743.1"/>
    </source>
</evidence>